<dbReference type="EMBL" id="JACKWZ010000051">
    <property type="protein sequence ID" value="KAF9418737.1"/>
    <property type="molecule type" value="Genomic_DNA"/>
</dbReference>
<proteinExistence type="predicted"/>
<dbReference type="AlphaFoldDB" id="A0A835GLL6"/>
<organism evidence="1 2">
    <name type="scientific">Spodoptera exigua</name>
    <name type="common">Beet armyworm</name>
    <name type="synonym">Noctua fulgens</name>
    <dbReference type="NCBI Taxonomy" id="7107"/>
    <lineage>
        <taxon>Eukaryota</taxon>
        <taxon>Metazoa</taxon>
        <taxon>Ecdysozoa</taxon>
        <taxon>Arthropoda</taxon>
        <taxon>Hexapoda</taxon>
        <taxon>Insecta</taxon>
        <taxon>Pterygota</taxon>
        <taxon>Neoptera</taxon>
        <taxon>Endopterygota</taxon>
        <taxon>Lepidoptera</taxon>
        <taxon>Glossata</taxon>
        <taxon>Ditrysia</taxon>
        <taxon>Noctuoidea</taxon>
        <taxon>Noctuidae</taxon>
        <taxon>Amphipyrinae</taxon>
        <taxon>Spodoptera</taxon>
    </lineage>
</organism>
<gene>
    <name evidence="1" type="ORF">HW555_004565</name>
</gene>
<dbReference type="Proteomes" id="UP000648187">
    <property type="component" value="Unassembled WGS sequence"/>
</dbReference>
<evidence type="ECO:0000313" key="1">
    <source>
        <dbReference type="EMBL" id="KAF9418737.1"/>
    </source>
</evidence>
<comment type="caution">
    <text evidence="1">The sequence shown here is derived from an EMBL/GenBank/DDBJ whole genome shotgun (WGS) entry which is preliminary data.</text>
</comment>
<accession>A0A835GLL6</accession>
<reference evidence="1" key="1">
    <citation type="submission" date="2020-08" db="EMBL/GenBank/DDBJ databases">
        <title>Spodoptera exigua strain:BAW_Kor-Di-RS1 Genome sequencing and assembly.</title>
        <authorList>
            <person name="Kim J."/>
            <person name="Nam H.Y."/>
            <person name="Kwon M."/>
            <person name="Choi J.H."/>
            <person name="Cho S.R."/>
            <person name="Kim G.-H."/>
        </authorList>
    </citation>
    <scope>NUCLEOTIDE SEQUENCE</scope>
    <source>
        <strain evidence="1">BAW_Kor-Di-RS1</strain>
        <tissue evidence="1">Whole-body</tissue>
    </source>
</reference>
<evidence type="ECO:0000313" key="2">
    <source>
        <dbReference type="Proteomes" id="UP000648187"/>
    </source>
</evidence>
<protein>
    <submittedName>
        <fullName evidence="1">Uncharacterized protein</fullName>
    </submittedName>
</protein>
<name>A0A835GLL6_SPOEX</name>
<sequence>MEIDESGLLTGYETCEEAFMAQRNSLRPFHGDSIKQFQHLNVNSSSHNPVSVMRNASTDSWVEGMTATKSPRCDTDNKISVMGQGTTRVTLAGVLATHIQFPRAQHAFVNVWPFLITRLSLEIGITSSTNFLVDDVNMDMQQLLR</sequence>
<keyword evidence="2" id="KW-1185">Reference proteome</keyword>